<evidence type="ECO:0000313" key="3">
    <source>
        <dbReference type="Proteomes" id="UP000717328"/>
    </source>
</evidence>
<sequence length="160" mass="16774">MSLATSSVGVAIVTGAARGIGRGIALRLARDGYDVGLNDLPSAAESLDEVQKEIIALGRRPFVSVGDVSVAADVEKMVFSVVEKLGPLSVMVANAGICKRAAPFIEHEVSDMERHFSVNTLGTFLSYKYAALQMIKQGKGGRIVGACSNAGKQGDVYDVT</sequence>
<dbReference type="Gene3D" id="3.40.50.720">
    <property type="entry name" value="NAD(P)-binding Rossmann-like Domain"/>
    <property type="match status" value="1"/>
</dbReference>
<dbReference type="InterPro" id="IPR002347">
    <property type="entry name" value="SDR_fam"/>
</dbReference>
<dbReference type="AlphaFoldDB" id="A0A9P7FRP2"/>
<dbReference type="GO" id="GO:0048038">
    <property type="term" value="F:quinone binding"/>
    <property type="evidence" value="ECO:0007669"/>
    <property type="project" value="TreeGrafter"/>
</dbReference>
<dbReference type="GO" id="GO:0016616">
    <property type="term" value="F:oxidoreductase activity, acting on the CH-OH group of donors, NAD or NADP as acceptor"/>
    <property type="evidence" value="ECO:0007669"/>
    <property type="project" value="TreeGrafter"/>
</dbReference>
<organism evidence="2 3">
    <name type="scientific">Sphagnurus paluster</name>
    <dbReference type="NCBI Taxonomy" id="117069"/>
    <lineage>
        <taxon>Eukaryota</taxon>
        <taxon>Fungi</taxon>
        <taxon>Dikarya</taxon>
        <taxon>Basidiomycota</taxon>
        <taxon>Agaricomycotina</taxon>
        <taxon>Agaricomycetes</taxon>
        <taxon>Agaricomycetidae</taxon>
        <taxon>Agaricales</taxon>
        <taxon>Tricholomatineae</taxon>
        <taxon>Lyophyllaceae</taxon>
        <taxon>Sphagnurus</taxon>
    </lineage>
</organism>
<evidence type="ECO:0000256" key="1">
    <source>
        <dbReference type="ARBA" id="ARBA00006484"/>
    </source>
</evidence>
<accession>A0A9P7FRP2</accession>
<dbReference type="InterPro" id="IPR036291">
    <property type="entry name" value="NAD(P)-bd_dom_sf"/>
</dbReference>
<keyword evidence="3" id="KW-1185">Reference proteome</keyword>
<dbReference type="SUPFAM" id="SSF51735">
    <property type="entry name" value="NAD(P)-binding Rossmann-fold domains"/>
    <property type="match status" value="1"/>
</dbReference>
<dbReference type="PANTHER" id="PTHR42760">
    <property type="entry name" value="SHORT-CHAIN DEHYDROGENASES/REDUCTASES FAMILY MEMBER"/>
    <property type="match status" value="1"/>
</dbReference>
<dbReference type="EMBL" id="JABCKI010006031">
    <property type="protein sequence ID" value="KAG5635736.1"/>
    <property type="molecule type" value="Genomic_DNA"/>
</dbReference>
<dbReference type="PANTHER" id="PTHR42760:SF121">
    <property type="entry name" value="3-OXOACYL-(ACYL-CARRIER-PROTEIN) REDUCTASE"/>
    <property type="match status" value="1"/>
</dbReference>
<comment type="caution">
    <text evidence="2">The sequence shown here is derived from an EMBL/GenBank/DDBJ whole genome shotgun (WGS) entry which is preliminary data.</text>
</comment>
<dbReference type="Pfam" id="PF00106">
    <property type="entry name" value="adh_short"/>
    <property type="match status" value="1"/>
</dbReference>
<evidence type="ECO:0000313" key="2">
    <source>
        <dbReference type="EMBL" id="KAG5635736.1"/>
    </source>
</evidence>
<protein>
    <submittedName>
        <fullName evidence="2">Uncharacterized protein</fullName>
    </submittedName>
</protein>
<comment type="similarity">
    <text evidence="1">Belongs to the short-chain dehydrogenases/reductases (SDR) family.</text>
</comment>
<dbReference type="Proteomes" id="UP000717328">
    <property type="component" value="Unassembled WGS sequence"/>
</dbReference>
<proteinExistence type="inferred from homology"/>
<gene>
    <name evidence="2" type="ORF">H0H81_010236</name>
</gene>
<reference evidence="2" key="1">
    <citation type="submission" date="2021-02" db="EMBL/GenBank/DDBJ databases">
        <authorList>
            <person name="Nieuwenhuis M."/>
            <person name="Van De Peppel L.J.J."/>
        </authorList>
    </citation>
    <scope>NUCLEOTIDE SEQUENCE</scope>
    <source>
        <strain evidence="2">D49</strain>
    </source>
</reference>
<reference evidence="2" key="2">
    <citation type="submission" date="2021-10" db="EMBL/GenBank/DDBJ databases">
        <title>Phylogenomics reveals ancestral predisposition of the termite-cultivated fungus Termitomyces towards a domesticated lifestyle.</title>
        <authorList>
            <person name="Auxier B."/>
            <person name="Grum-Grzhimaylo A."/>
            <person name="Cardenas M.E."/>
            <person name="Lodge J.D."/>
            <person name="Laessoe T."/>
            <person name="Pedersen O."/>
            <person name="Smith M.E."/>
            <person name="Kuyper T.W."/>
            <person name="Franco-Molano E.A."/>
            <person name="Baroni T.J."/>
            <person name="Aanen D.K."/>
        </authorList>
    </citation>
    <scope>NUCLEOTIDE SEQUENCE</scope>
    <source>
        <strain evidence="2">D49</strain>
    </source>
</reference>
<name>A0A9P7FRP2_9AGAR</name>
<dbReference type="OrthoDB" id="498125at2759"/>
<dbReference type="PRINTS" id="PR00081">
    <property type="entry name" value="GDHRDH"/>
</dbReference>
<dbReference type="GO" id="GO:0006633">
    <property type="term" value="P:fatty acid biosynthetic process"/>
    <property type="evidence" value="ECO:0007669"/>
    <property type="project" value="TreeGrafter"/>
</dbReference>